<proteinExistence type="predicted"/>
<comment type="caution">
    <text evidence="2">The sequence shown here is derived from an EMBL/GenBank/DDBJ whole genome shotgun (WGS) entry which is preliminary data.</text>
</comment>
<name>A0A837CFM7_9BRAD</name>
<evidence type="ECO:0000313" key="3">
    <source>
        <dbReference type="Proteomes" id="UP000024900"/>
    </source>
</evidence>
<protein>
    <submittedName>
        <fullName evidence="2">Uncharacterized protein</fullName>
    </submittedName>
</protein>
<accession>A0A837CFM7</accession>
<dbReference type="RefSeq" id="WP_156149834.1">
    <property type="nucleotide sequence ID" value="NZ_ADOU02000004.1"/>
</dbReference>
<organism evidence="2 3">
    <name type="scientific">Bradyrhizobium diazoefficiens SEMIA 5080</name>
    <dbReference type="NCBI Taxonomy" id="754504"/>
    <lineage>
        <taxon>Bacteria</taxon>
        <taxon>Pseudomonadati</taxon>
        <taxon>Pseudomonadota</taxon>
        <taxon>Alphaproteobacteria</taxon>
        <taxon>Hyphomicrobiales</taxon>
        <taxon>Nitrobacteraceae</taxon>
        <taxon>Bradyrhizobium</taxon>
    </lineage>
</organism>
<dbReference type="Proteomes" id="UP000024900">
    <property type="component" value="Unassembled WGS sequence"/>
</dbReference>
<feature type="region of interest" description="Disordered" evidence="1">
    <location>
        <begin position="547"/>
        <end position="572"/>
    </location>
</feature>
<reference evidence="2 3" key="1">
    <citation type="journal article" date="2014" name="BMC Genomics">
        <title>Comparative genomics of Bradyrhizobium japonicum CPAC 15 and Bradyrhizobium diazoefficiens CPAC 7: elite model strains for understanding symbiotic performance with soybean.</title>
        <authorList>
            <person name="Siqueira A.F."/>
            <person name="Ormeno-Orrillo E."/>
            <person name="Souza R.C."/>
            <person name="Rodrigues E.P."/>
            <person name="Almeida L.G."/>
            <person name="Barcellos F.G."/>
            <person name="Batista J.S."/>
            <person name="Nakatami A.S."/>
            <person name="Martinez-Romero E."/>
            <person name="Vasconcelos A.T."/>
            <person name="Hungria M."/>
        </authorList>
    </citation>
    <scope>NUCLEOTIDE SEQUENCE [LARGE SCALE GENOMIC DNA]</scope>
    <source>
        <strain evidence="2 3">SEMIA 5080</strain>
    </source>
</reference>
<dbReference type="EMBL" id="ADOU02000004">
    <property type="protein sequence ID" value="KGJ68049.1"/>
    <property type="molecule type" value="Genomic_DNA"/>
</dbReference>
<dbReference type="AlphaFoldDB" id="A0A837CFM7"/>
<sequence length="572" mass="64309">MARKARPAGQRLDGVKRVARFTNANGVVGAGFAPASSAAEKFNLSSHSFCNTHYALFFFFLRHCAMELTPNNLDQLSGIAQCLDDQWAPPDIAQEAAESEKPLSDYAKRIQPAMKMEFFKALLTLRSVVVNRAYLLHNEAVKELYLGGDSEAESFERLVQERAIIPFLYDERQLSDFKGTDLSRDVEDYWVKAEAKGTNKLRLSWDDKRNGTLITDHISKRFGGFFKTIDDLRPDLLRNDFSLSTFDDESIRQMLKNMRDFANRVQDETGRPVKRKEIYHEFVCVGGLHKDHLVFDLKKPLAMQIKALADLKYNVNLPDVLNRYVVTSQGSTSRECLQEIKELTEGIKEVDEKELQDLMMAVAGVGLDIASKAVQLTDIGSVSLDDIVAVRNDPIWALHHQIAVENLPDNKRPMSEQKFVQDPLESIRRVSGSLGNVVERLGQIQRDSRLREATERWEVRLSALGIFEMVASEAGHAFGLPHLPEDPVSEHSLSRGMVPLVAHAVVYLEGGGLKYEIKQPVFQGKIWAETAAKIAREVRSRLSFEGTEIAPTGDQLRPDQQGGGLEVKDRDD</sequence>
<gene>
    <name evidence="2" type="ORF">BJA5080_01051</name>
</gene>
<evidence type="ECO:0000313" key="2">
    <source>
        <dbReference type="EMBL" id="KGJ68049.1"/>
    </source>
</evidence>
<evidence type="ECO:0000256" key="1">
    <source>
        <dbReference type="SAM" id="MobiDB-lite"/>
    </source>
</evidence>